<gene>
    <name evidence="1" type="ORF">CGERO_01315</name>
</gene>
<proteinExistence type="predicted"/>
<name>A0A3G6IY68_9CORY</name>
<organism evidence="1 2">
    <name type="scientific">Corynebacterium gerontici</name>
    <dbReference type="NCBI Taxonomy" id="2079234"/>
    <lineage>
        <taxon>Bacteria</taxon>
        <taxon>Bacillati</taxon>
        <taxon>Actinomycetota</taxon>
        <taxon>Actinomycetes</taxon>
        <taxon>Mycobacteriales</taxon>
        <taxon>Corynebacteriaceae</taxon>
        <taxon>Corynebacterium</taxon>
    </lineage>
</organism>
<dbReference type="KEGG" id="cgk:CGERO_01315"/>
<dbReference type="EMBL" id="CP033897">
    <property type="protein sequence ID" value="AZA10597.1"/>
    <property type="molecule type" value="Genomic_DNA"/>
</dbReference>
<protein>
    <submittedName>
        <fullName evidence="1">Uncharacterized protein</fullName>
    </submittedName>
</protein>
<dbReference type="AlphaFoldDB" id="A0A3G6IY68"/>
<keyword evidence="2" id="KW-1185">Reference proteome</keyword>
<evidence type="ECO:0000313" key="2">
    <source>
        <dbReference type="Proteomes" id="UP000271587"/>
    </source>
</evidence>
<evidence type="ECO:0000313" key="1">
    <source>
        <dbReference type="EMBL" id="AZA10597.1"/>
    </source>
</evidence>
<sequence>MDFPGQVSHLSADRYALAAGIAPQHLNPAGGWAQKFQQHAHQSGLAGTVLEPISPNTMTSGTSRSVALSAGTFPNFFTSRCVVITSVLAPHILNTDVTPGGDAQVVE</sequence>
<dbReference type="Proteomes" id="UP000271587">
    <property type="component" value="Chromosome"/>
</dbReference>
<reference evidence="1 2" key="1">
    <citation type="submission" date="2018-11" db="EMBL/GenBank/DDBJ databases">
        <authorList>
            <person name="Kleinhagauer T."/>
            <person name="Glaeser S.P."/>
            <person name="Spergser J."/>
            <person name="Ruckert C."/>
            <person name="Kaempfer P."/>
            <person name="Busse H.-J."/>
        </authorList>
    </citation>
    <scope>NUCLEOTIDE SEQUENCE [LARGE SCALE GENOMIC DNA]</scope>
    <source>
        <strain evidence="1 2">W8</strain>
    </source>
</reference>
<accession>A0A3G6IY68</accession>